<protein>
    <submittedName>
        <fullName evidence="2">Uncharacterized protein</fullName>
    </submittedName>
</protein>
<dbReference type="KEGG" id="mic:Mic7113_2179"/>
<dbReference type="STRING" id="1173027.Mic7113_2179"/>
<evidence type="ECO:0000256" key="1">
    <source>
        <dbReference type="SAM" id="Phobius"/>
    </source>
</evidence>
<feature type="transmembrane region" description="Helical" evidence="1">
    <location>
        <begin position="9"/>
        <end position="34"/>
    </location>
</feature>
<accession>K9WE03</accession>
<dbReference type="EMBL" id="CP003630">
    <property type="protein sequence ID" value="AFZ17994.1"/>
    <property type="molecule type" value="Genomic_DNA"/>
</dbReference>
<evidence type="ECO:0000313" key="3">
    <source>
        <dbReference type="Proteomes" id="UP000010471"/>
    </source>
</evidence>
<keyword evidence="3" id="KW-1185">Reference proteome</keyword>
<dbReference type="Proteomes" id="UP000010471">
    <property type="component" value="Chromosome"/>
</dbReference>
<dbReference type="AlphaFoldDB" id="K9WE03"/>
<keyword evidence="1" id="KW-0472">Membrane</keyword>
<proteinExistence type="predicted"/>
<sequence>MKKTRPSNVILRAFGAIFLSLVLFAIGAIINHILKQARGSNEGLGEPEQELVN</sequence>
<dbReference type="RefSeq" id="WP_015182146.1">
    <property type="nucleotide sequence ID" value="NC_019738.1"/>
</dbReference>
<evidence type="ECO:0000313" key="2">
    <source>
        <dbReference type="EMBL" id="AFZ17994.1"/>
    </source>
</evidence>
<gene>
    <name evidence="2" type="ORF">Mic7113_2179</name>
</gene>
<keyword evidence="1" id="KW-0812">Transmembrane</keyword>
<keyword evidence="1" id="KW-1133">Transmembrane helix</keyword>
<reference evidence="2 3" key="1">
    <citation type="submission" date="2012-06" db="EMBL/GenBank/DDBJ databases">
        <title>Finished chromosome of genome of Microcoleus sp. PCC 7113.</title>
        <authorList>
            <consortium name="US DOE Joint Genome Institute"/>
            <person name="Gugger M."/>
            <person name="Coursin T."/>
            <person name="Rippka R."/>
            <person name="Tandeau De Marsac N."/>
            <person name="Huntemann M."/>
            <person name="Wei C.-L."/>
            <person name="Han J."/>
            <person name="Detter J.C."/>
            <person name="Han C."/>
            <person name="Tapia R."/>
            <person name="Chen A."/>
            <person name="Kyrpides N."/>
            <person name="Mavromatis K."/>
            <person name="Markowitz V."/>
            <person name="Szeto E."/>
            <person name="Ivanova N."/>
            <person name="Pagani I."/>
            <person name="Pati A."/>
            <person name="Goodwin L."/>
            <person name="Nordberg H.P."/>
            <person name="Cantor M.N."/>
            <person name="Hua S.X."/>
            <person name="Woyke T."/>
            <person name="Kerfeld C.A."/>
        </authorList>
    </citation>
    <scope>NUCLEOTIDE SEQUENCE [LARGE SCALE GENOMIC DNA]</scope>
    <source>
        <strain evidence="2 3">PCC 7113</strain>
    </source>
</reference>
<name>K9WE03_9CYAN</name>
<organism evidence="2 3">
    <name type="scientific">Allocoleopsis franciscana PCC 7113</name>
    <dbReference type="NCBI Taxonomy" id="1173027"/>
    <lineage>
        <taxon>Bacteria</taxon>
        <taxon>Bacillati</taxon>
        <taxon>Cyanobacteriota</taxon>
        <taxon>Cyanophyceae</taxon>
        <taxon>Coleofasciculales</taxon>
        <taxon>Coleofasciculaceae</taxon>
        <taxon>Allocoleopsis</taxon>
        <taxon>Allocoleopsis franciscana</taxon>
    </lineage>
</organism>
<dbReference type="HOGENOM" id="CLU_3063508_0_0_3"/>